<evidence type="ECO:0000313" key="2">
    <source>
        <dbReference type="EMBL" id="BAF12922.1"/>
    </source>
</evidence>
<evidence type="ECO:0000256" key="1">
    <source>
        <dbReference type="SAM" id="MobiDB-lite"/>
    </source>
</evidence>
<gene>
    <name evidence="2" type="ordered locus">Os03g0702100</name>
</gene>
<feature type="compositionally biased region" description="Low complexity" evidence="1">
    <location>
        <begin position="41"/>
        <end position="65"/>
    </location>
</feature>
<reference evidence="3" key="2">
    <citation type="journal article" date="2008" name="Nucleic Acids Res.">
        <title>The rice annotation project database (RAP-DB): 2008 update.</title>
        <authorList>
            <consortium name="The rice annotation project (RAP)"/>
        </authorList>
    </citation>
    <scope>GENOME REANNOTATION</scope>
    <source>
        <strain evidence="3">cv. Nipponbare</strain>
    </source>
</reference>
<accession>A0A0P0W1V4</accession>
<dbReference type="EMBL" id="AP008209">
    <property type="protein sequence ID" value="BAF12922.1"/>
    <property type="molecule type" value="Genomic_DNA"/>
</dbReference>
<dbReference type="KEGG" id="dosa:Os03g0702100"/>
<sequence length="117" mass="12226">MTQSAHAVPKNSEKGAASPSKALRWSSTMSGLSWGTSLVDSAPSGSPSTRGSGSATKATSGASAGRTGGRRDMFRGVETNDTRWPRDARRWARSRHGSRWPKASHGQITTCIPAAAA</sequence>
<organism evidence="2 3">
    <name type="scientific">Oryza sativa subsp. japonica</name>
    <name type="common">Rice</name>
    <dbReference type="NCBI Taxonomy" id="39947"/>
    <lineage>
        <taxon>Eukaryota</taxon>
        <taxon>Viridiplantae</taxon>
        <taxon>Streptophyta</taxon>
        <taxon>Embryophyta</taxon>
        <taxon>Tracheophyta</taxon>
        <taxon>Spermatophyta</taxon>
        <taxon>Magnoliopsida</taxon>
        <taxon>Liliopsida</taxon>
        <taxon>Poales</taxon>
        <taxon>Poaceae</taxon>
        <taxon>BOP clade</taxon>
        <taxon>Oryzoideae</taxon>
        <taxon>Oryzeae</taxon>
        <taxon>Oryzinae</taxon>
        <taxon>Oryza</taxon>
        <taxon>Oryza sativa</taxon>
    </lineage>
</organism>
<dbReference type="AlphaFoldDB" id="A0A0P0W1V4"/>
<name>A0A0P0W1V4_ORYSJ</name>
<reference evidence="2 3" key="1">
    <citation type="journal article" date="2005" name="Nature">
        <title>The map-based sequence of the rice genome.</title>
        <authorList>
            <consortium name="International rice genome sequencing project (IRGSP)"/>
            <person name="Matsumoto T."/>
            <person name="Wu J."/>
            <person name="Kanamori H."/>
            <person name="Katayose Y."/>
            <person name="Fujisawa M."/>
            <person name="Namiki N."/>
            <person name="Mizuno H."/>
            <person name="Yamamoto K."/>
            <person name="Antonio B.A."/>
            <person name="Baba T."/>
            <person name="Sakata K."/>
            <person name="Nagamura Y."/>
            <person name="Aoki H."/>
            <person name="Arikawa K."/>
            <person name="Arita K."/>
            <person name="Bito T."/>
            <person name="Chiden Y."/>
            <person name="Fujitsuka N."/>
            <person name="Fukunaka R."/>
            <person name="Hamada M."/>
            <person name="Harada C."/>
            <person name="Hayashi A."/>
            <person name="Hijishita S."/>
            <person name="Honda M."/>
            <person name="Hosokawa S."/>
            <person name="Ichikawa Y."/>
            <person name="Idonuma A."/>
            <person name="Iijima M."/>
            <person name="Ikeda M."/>
            <person name="Ikeno M."/>
            <person name="Ito K."/>
            <person name="Ito S."/>
            <person name="Ito T."/>
            <person name="Ito Y."/>
            <person name="Ito Y."/>
            <person name="Iwabuchi A."/>
            <person name="Kamiya K."/>
            <person name="Karasawa W."/>
            <person name="Kurita K."/>
            <person name="Katagiri S."/>
            <person name="Kikuta A."/>
            <person name="Kobayashi H."/>
            <person name="Kobayashi N."/>
            <person name="Machita K."/>
            <person name="Maehara T."/>
            <person name="Masukawa M."/>
            <person name="Mizubayashi T."/>
            <person name="Mukai Y."/>
            <person name="Nagasaki H."/>
            <person name="Nagata Y."/>
            <person name="Naito S."/>
            <person name="Nakashima M."/>
            <person name="Nakama Y."/>
            <person name="Nakamichi Y."/>
            <person name="Nakamura M."/>
            <person name="Meguro A."/>
            <person name="Negishi M."/>
            <person name="Ohta I."/>
            <person name="Ohta T."/>
            <person name="Okamoto M."/>
            <person name="Ono N."/>
            <person name="Saji S."/>
            <person name="Sakaguchi M."/>
            <person name="Sakai K."/>
            <person name="Shibata M."/>
            <person name="Shimokawa T."/>
            <person name="Song J."/>
            <person name="Takazaki Y."/>
            <person name="Terasawa K."/>
            <person name="Tsugane M."/>
            <person name="Tsuji K."/>
            <person name="Ueda S."/>
            <person name="Waki K."/>
            <person name="Yamagata H."/>
            <person name="Yamamoto M."/>
            <person name="Yamamoto S."/>
            <person name="Yamane H."/>
            <person name="Yoshiki S."/>
            <person name="Yoshihara R."/>
            <person name="Yukawa K."/>
            <person name="Zhong H."/>
            <person name="Yano M."/>
            <person name="Yuan Q."/>
            <person name="Ouyang S."/>
            <person name="Liu J."/>
            <person name="Jones K.M."/>
            <person name="Gansberger K."/>
            <person name="Moffat K."/>
            <person name="Hill J."/>
            <person name="Bera J."/>
            <person name="Fadrosh D."/>
            <person name="Jin S."/>
            <person name="Johri S."/>
            <person name="Kim M."/>
            <person name="Overton L."/>
            <person name="Reardon M."/>
            <person name="Tsitrin T."/>
            <person name="Vuong H."/>
            <person name="Weaver B."/>
            <person name="Ciecko A."/>
            <person name="Tallon L."/>
            <person name="Jackson J."/>
            <person name="Pai G."/>
            <person name="Aken S.V."/>
            <person name="Utterback T."/>
            <person name="Reidmuller S."/>
            <person name="Feldblyum T."/>
            <person name="Hsiao J."/>
            <person name="Zismann V."/>
            <person name="Iobst S."/>
            <person name="de Vazeille A.R."/>
            <person name="Buell C.R."/>
            <person name="Ying K."/>
            <person name="Li Y."/>
            <person name="Lu T."/>
            <person name="Huang Y."/>
            <person name="Zhao Q."/>
            <person name="Feng Q."/>
            <person name="Zhang L."/>
            <person name="Zhu J."/>
            <person name="Weng Q."/>
            <person name="Mu J."/>
            <person name="Lu Y."/>
            <person name="Fan D."/>
            <person name="Liu Y."/>
            <person name="Guan J."/>
            <person name="Zhang Y."/>
            <person name="Yu S."/>
            <person name="Liu X."/>
            <person name="Zhang Y."/>
            <person name="Hong G."/>
            <person name="Han B."/>
            <person name="Choisne N."/>
            <person name="Demange N."/>
            <person name="Orjeda G."/>
            <person name="Samain S."/>
            <person name="Cattolico L."/>
            <person name="Pelletier E."/>
            <person name="Couloux A."/>
            <person name="Segurens B."/>
            <person name="Wincker P."/>
            <person name="D'Hont A."/>
            <person name="Scarpelli C."/>
            <person name="Weissenbach J."/>
            <person name="Salanoubat M."/>
            <person name="Quetier F."/>
            <person name="Yu Y."/>
            <person name="Kim H.R."/>
            <person name="Rambo T."/>
            <person name="Currie J."/>
            <person name="Collura K."/>
            <person name="Luo M."/>
            <person name="Yang T."/>
            <person name="Ammiraju J.S.S."/>
            <person name="Engler F."/>
            <person name="Soderlund C."/>
            <person name="Wing R.A."/>
            <person name="Palmer L.E."/>
            <person name="de la Bastide M."/>
            <person name="Spiegel L."/>
            <person name="Nascimento L."/>
            <person name="Zutavern T."/>
            <person name="O'Shaughnessy A."/>
            <person name="Dike S."/>
            <person name="Dedhia N."/>
            <person name="Preston R."/>
            <person name="Balija V."/>
            <person name="McCombie W.R."/>
            <person name="Chow T."/>
            <person name="Chen H."/>
            <person name="Chung M."/>
            <person name="Chen C."/>
            <person name="Shaw J."/>
            <person name="Wu H."/>
            <person name="Hsiao K."/>
            <person name="Chao Y."/>
            <person name="Chu M."/>
            <person name="Cheng C."/>
            <person name="Hour A."/>
            <person name="Lee P."/>
            <person name="Lin S."/>
            <person name="Lin Y."/>
            <person name="Liou J."/>
            <person name="Liu S."/>
            <person name="Hsing Y."/>
            <person name="Raghuvanshi S."/>
            <person name="Mohanty A."/>
            <person name="Bharti A.K."/>
            <person name="Gaur A."/>
            <person name="Gupta V."/>
            <person name="Kumar D."/>
            <person name="Ravi V."/>
            <person name="Vij S."/>
            <person name="Kapur A."/>
            <person name="Khurana P."/>
            <person name="Khurana P."/>
            <person name="Khurana J.P."/>
            <person name="Tyagi A.K."/>
            <person name="Gaikwad K."/>
            <person name="Singh A."/>
            <person name="Dalal V."/>
            <person name="Srivastava S."/>
            <person name="Dixit A."/>
            <person name="Pal A.K."/>
            <person name="Ghazi I.A."/>
            <person name="Yadav M."/>
            <person name="Pandit A."/>
            <person name="Bhargava A."/>
            <person name="Sureshbabu K."/>
            <person name="Batra K."/>
            <person name="Sharma T.R."/>
            <person name="Mohapatra T."/>
            <person name="Singh N.K."/>
            <person name="Messing J."/>
            <person name="Nelson A.B."/>
            <person name="Fuks G."/>
            <person name="Kavchok S."/>
            <person name="Keizer G."/>
            <person name="Linton E."/>
            <person name="Llaca V."/>
            <person name="Song R."/>
            <person name="Tanyolac B."/>
            <person name="Young S."/>
            <person name="Ho-Il K."/>
            <person name="Hahn J.H."/>
            <person name="Sangsakoo G."/>
            <person name="Vanavichit A."/>
            <person name="de Mattos Luiz.A.T."/>
            <person name="Zimmer P.D."/>
            <person name="Malone G."/>
            <person name="Dellagostin O."/>
            <person name="de Oliveira A.C."/>
            <person name="Bevan M."/>
            <person name="Bancroft I."/>
            <person name="Minx P."/>
            <person name="Cordum H."/>
            <person name="Wilson R."/>
            <person name="Cheng Z."/>
            <person name="Jin W."/>
            <person name="Jiang J."/>
            <person name="Leong S.A."/>
            <person name="Iwama H."/>
            <person name="Gojobori T."/>
            <person name="Itoh T."/>
            <person name="Niimura Y."/>
            <person name="Fujii Y."/>
            <person name="Habara T."/>
            <person name="Sakai H."/>
            <person name="Sato Y."/>
            <person name="Wilson G."/>
            <person name="Kumar K."/>
            <person name="McCouch S."/>
            <person name="Juretic N."/>
            <person name="Hoen D."/>
            <person name="Wright S."/>
            <person name="Bruskiewich R."/>
            <person name="Bureau T."/>
            <person name="Miyao A."/>
            <person name="Hirochika H."/>
            <person name="Nishikawa T."/>
            <person name="Kadowaki K."/>
            <person name="Sugiura M."/>
            <person name="Burr B."/>
            <person name="Sasaki T."/>
        </authorList>
    </citation>
    <scope>NUCLEOTIDE SEQUENCE [LARGE SCALE GENOMIC DNA]</scope>
    <source>
        <strain evidence="3">cv. Nipponbare</strain>
    </source>
</reference>
<feature type="compositionally biased region" description="Polar residues" evidence="1">
    <location>
        <begin position="25"/>
        <end position="39"/>
    </location>
</feature>
<feature type="compositionally biased region" description="Basic and acidic residues" evidence="1">
    <location>
        <begin position="69"/>
        <end position="90"/>
    </location>
</feature>
<protein>
    <submittedName>
        <fullName evidence="2">Os03g0702100 protein</fullName>
    </submittedName>
</protein>
<evidence type="ECO:0000313" key="3">
    <source>
        <dbReference type="Proteomes" id="UP000000763"/>
    </source>
</evidence>
<dbReference type="Gramene" id="Os03t0702100-01">
    <property type="protein sequence ID" value="Os03t0702100-01"/>
    <property type="gene ID" value="Os03g0702100"/>
</dbReference>
<dbReference type="Proteomes" id="UP000000763">
    <property type="component" value="Chromosome 3"/>
</dbReference>
<proteinExistence type="predicted"/>
<feature type="region of interest" description="Disordered" evidence="1">
    <location>
        <begin position="1"/>
        <end position="106"/>
    </location>
</feature>